<dbReference type="NCBIfam" id="TIGR00040">
    <property type="entry name" value="yfcE"/>
    <property type="match status" value="1"/>
</dbReference>
<dbReference type="SUPFAM" id="SSF56300">
    <property type="entry name" value="Metallo-dependent phosphatases"/>
    <property type="match status" value="1"/>
</dbReference>
<dbReference type="KEGG" id="apal:BN85407340"/>
<sequence>MKILITGDIHGKLDLLEQVIEKHPDIDYHLNTGDLSISIKDISQNDIIAVKGNADIYVTLPESRILNIDNEVIYLTHGHIENVKYGLNKLREKAKLQKATICIFGHTHKPLIELYDDILYLNPGSLKEAQHLIHIL</sequence>
<dbReference type="OrthoDB" id="9800565at2"/>
<dbReference type="RefSeq" id="WP_026658876.1">
    <property type="nucleotide sequence ID" value="NC_022538.1"/>
</dbReference>
<protein>
    <recommendedName>
        <fullName evidence="2">Phosphoesterase</fullName>
        <ecNumber evidence="2">3.1.4.-</ecNumber>
    </recommendedName>
</protein>
<organism evidence="4 5">
    <name type="scientific">Alteracholeplasma palmae (strain ATCC 49389 / J233)</name>
    <name type="common">Acholeplasma palmae</name>
    <dbReference type="NCBI Taxonomy" id="1318466"/>
    <lineage>
        <taxon>Bacteria</taxon>
        <taxon>Bacillati</taxon>
        <taxon>Mycoplasmatota</taxon>
        <taxon>Mollicutes</taxon>
        <taxon>Acholeplasmatales</taxon>
        <taxon>Acholeplasmataceae</taxon>
        <taxon>Acholeplasma</taxon>
    </lineage>
</organism>
<dbReference type="InterPro" id="IPR000979">
    <property type="entry name" value="Phosphodiesterase_MJ0936/Vps29"/>
</dbReference>
<dbReference type="Pfam" id="PF12850">
    <property type="entry name" value="Metallophos_2"/>
    <property type="match status" value="1"/>
</dbReference>
<dbReference type="AlphaFoldDB" id="U4KRN1"/>
<reference evidence="4 5" key="1">
    <citation type="journal article" date="2013" name="J. Mol. Microbiol. Biotechnol.">
        <title>Analysis of the Complete Genomes of Acholeplasma brassicae , A. palmae and A. laidlawii and Their Comparison to the Obligate Parasites from ' Candidatus Phytoplasma'.</title>
        <authorList>
            <person name="Kube M."/>
            <person name="Siewert C."/>
            <person name="Migdoll A.M."/>
            <person name="Duduk B."/>
            <person name="Holz S."/>
            <person name="Rabus R."/>
            <person name="Seemuller E."/>
            <person name="Mitrovic J."/>
            <person name="Muller I."/>
            <person name="Buttner C."/>
            <person name="Reinhardt R."/>
        </authorList>
    </citation>
    <scope>NUCLEOTIDE SEQUENCE [LARGE SCALE GENOMIC DNA]</scope>
    <source>
        <strain evidence="4 5">J233</strain>
    </source>
</reference>
<dbReference type="GO" id="GO:0016787">
    <property type="term" value="F:hydrolase activity"/>
    <property type="evidence" value="ECO:0007669"/>
    <property type="project" value="UniProtKB-UniRule"/>
</dbReference>
<evidence type="ECO:0000313" key="4">
    <source>
        <dbReference type="EMBL" id="CCV64311.1"/>
    </source>
</evidence>
<keyword evidence="2" id="KW-0479">Metal-binding</keyword>
<name>U4KRN1_ALTPJ</name>
<dbReference type="STRING" id="1318466.BN85407340"/>
<dbReference type="InterPro" id="IPR029052">
    <property type="entry name" value="Metallo-depent_PP-like"/>
</dbReference>
<comment type="similarity">
    <text evidence="1 2">Belongs to the metallophosphoesterase superfamily. YfcE family.</text>
</comment>
<dbReference type="EMBL" id="FO681347">
    <property type="protein sequence ID" value="CCV64311.1"/>
    <property type="molecule type" value="Genomic_DNA"/>
</dbReference>
<accession>U4KRN1</accession>
<evidence type="ECO:0000313" key="5">
    <source>
        <dbReference type="Proteomes" id="UP000032740"/>
    </source>
</evidence>
<feature type="domain" description="Calcineurin-like phosphoesterase" evidence="3">
    <location>
        <begin position="1"/>
        <end position="131"/>
    </location>
</feature>
<comment type="cofactor">
    <cofactor evidence="2">
        <name>a divalent metal cation</name>
        <dbReference type="ChEBI" id="CHEBI:60240"/>
    </cofactor>
</comment>
<dbReference type="Proteomes" id="UP000032740">
    <property type="component" value="Chromosome"/>
</dbReference>
<dbReference type="EC" id="3.1.4.-" evidence="2"/>
<evidence type="ECO:0000256" key="2">
    <source>
        <dbReference type="RuleBase" id="RU362039"/>
    </source>
</evidence>
<dbReference type="PANTHER" id="PTHR11124">
    <property type="entry name" value="VACUOLAR SORTING PROTEIN VPS29"/>
    <property type="match status" value="1"/>
</dbReference>
<proteinExistence type="inferred from homology"/>
<dbReference type="Gene3D" id="3.60.21.10">
    <property type="match status" value="1"/>
</dbReference>
<keyword evidence="5" id="KW-1185">Reference proteome</keyword>
<dbReference type="GO" id="GO:0046872">
    <property type="term" value="F:metal ion binding"/>
    <property type="evidence" value="ECO:0007669"/>
    <property type="project" value="UniProtKB-KW"/>
</dbReference>
<evidence type="ECO:0000259" key="3">
    <source>
        <dbReference type="Pfam" id="PF12850"/>
    </source>
</evidence>
<gene>
    <name evidence="4" type="ORF">BN85407340</name>
</gene>
<dbReference type="HOGENOM" id="CLU_063749_3_2_14"/>
<dbReference type="InterPro" id="IPR024654">
    <property type="entry name" value="Calcineurin-like_PHP_lpxH"/>
</dbReference>
<evidence type="ECO:0000256" key="1">
    <source>
        <dbReference type="ARBA" id="ARBA00008950"/>
    </source>
</evidence>